<dbReference type="PANTHER" id="PTHR13774">
    <property type="entry name" value="PHENAZINE BIOSYNTHESIS PROTEIN"/>
    <property type="match status" value="1"/>
</dbReference>
<proteinExistence type="inferred from homology"/>
<dbReference type="GO" id="GO:0005737">
    <property type="term" value="C:cytoplasm"/>
    <property type="evidence" value="ECO:0007669"/>
    <property type="project" value="TreeGrafter"/>
</dbReference>
<evidence type="ECO:0000256" key="3">
    <source>
        <dbReference type="PIRSR" id="PIRSR016184-1"/>
    </source>
</evidence>
<dbReference type="SUPFAM" id="SSF54506">
    <property type="entry name" value="Diaminopimelate epimerase-like"/>
    <property type="match status" value="1"/>
</dbReference>
<protein>
    <submittedName>
        <fullName evidence="4">PhzF family phenazine biosynthesis protein</fullName>
    </submittedName>
</protein>
<name>A0A4Q1BZ25_9BACT</name>
<dbReference type="NCBIfam" id="TIGR00654">
    <property type="entry name" value="PhzF_family"/>
    <property type="match status" value="1"/>
</dbReference>
<evidence type="ECO:0000313" key="4">
    <source>
        <dbReference type="EMBL" id="RXK48784.1"/>
    </source>
</evidence>
<dbReference type="Gene3D" id="3.10.310.10">
    <property type="entry name" value="Diaminopimelate Epimerase, Chain A, domain 1"/>
    <property type="match status" value="2"/>
</dbReference>
<organism evidence="4 5">
    <name type="scientific">Aquirufa rosea</name>
    <dbReference type="NCBI Taxonomy" id="2509241"/>
    <lineage>
        <taxon>Bacteria</taxon>
        <taxon>Pseudomonadati</taxon>
        <taxon>Bacteroidota</taxon>
        <taxon>Cytophagia</taxon>
        <taxon>Cytophagales</taxon>
        <taxon>Flectobacillaceae</taxon>
        <taxon>Aquirufa</taxon>
    </lineage>
</organism>
<sequence length="261" mass="29212">MNLSLYQVDAFTNQLFAGNPAAICPLEEWLADDIMQKIAAENNLAETAFFVKRGKHYEIRWFTPTVEVDLCGHATLAAAHVLFHCLGTDTDEIIFFSPRSGELRVARQRDLLTLNFPADQVQPVDFDWASFQGLNQVAQQVYRGKTDFLFIYEKEEQVAEMAPNFLEIAKLQARGIIITAPGNEVDFVSRFFGPQSGINEDPVTGSAHTTLTPYWAKRLQKNQLTAKQLSPRGGDLSCELKGDRVTISGNCVLYMVGEIFV</sequence>
<feature type="active site" evidence="3">
    <location>
        <position position="46"/>
    </location>
</feature>
<accession>A0A4Q1BZ25</accession>
<dbReference type="Proteomes" id="UP000289455">
    <property type="component" value="Unassembled WGS sequence"/>
</dbReference>
<comment type="similarity">
    <text evidence="1">Belongs to the PhzF family.</text>
</comment>
<keyword evidence="5" id="KW-1185">Reference proteome</keyword>
<dbReference type="RefSeq" id="WP_129027108.1">
    <property type="nucleotide sequence ID" value="NZ_SDHY01000004.1"/>
</dbReference>
<reference evidence="4 5" key="1">
    <citation type="submission" date="2019-01" db="EMBL/GenBank/DDBJ databases">
        <title>Cytophagaceae bacterium strain CAR-16.</title>
        <authorList>
            <person name="Chen W.-M."/>
        </authorList>
    </citation>
    <scope>NUCLEOTIDE SEQUENCE [LARGE SCALE GENOMIC DNA]</scope>
    <source>
        <strain evidence="4 5">CAR-16</strain>
    </source>
</reference>
<keyword evidence="2" id="KW-0413">Isomerase</keyword>
<gene>
    <name evidence="4" type="ORF">ESB04_07440</name>
</gene>
<dbReference type="Pfam" id="PF02567">
    <property type="entry name" value="PhzC-PhzF"/>
    <property type="match status" value="1"/>
</dbReference>
<dbReference type="AlphaFoldDB" id="A0A4Q1BZ25"/>
<evidence type="ECO:0000256" key="2">
    <source>
        <dbReference type="ARBA" id="ARBA00023235"/>
    </source>
</evidence>
<dbReference type="OrthoDB" id="9788221at2"/>
<dbReference type="GO" id="GO:0016853">
    <property type="term" value="F:isomerase activity"/>
    <property type="evidence" value="ECO:0007669"/>
    <property type="project" value="UniProtKB-KW"/>
</dbReference>
<dbReference type="PANTHER" id="PTHR13774:SF17">
    <property type="entry name" value="PHENAZINE BIOSYNTHESIS-LIKE DOMAIN-CONTAINING PROTEIN"/>
    <property type="match status" value="1"/>
</dbReference>
<evidence type="ECO:0000313" key="5">
    <source>
        <dbReference type="Proteomes" id="UP000289455"/>
    </source>
</evidence>
<dbReference type="InterPro" id="IPR003719">
    <property type="entry name" value="Phenazine_PhzF-like"/>
</dbReference>
<comment type="caution">
    <text evidence="4">The sequence shown here is derived from an EMBL/GenBank/DDBJ whole genome shotgun (WGS) entry which is preliminary data.</text>
</comment>
<evidence type="ECO:0000256" key="1">
    <source>
        <dbReference type="ARBA" id="ARBA00008270"/>
    </source>
</evidence>
<dbReference type="PIRSF" id="PIRSF016184">
    <property type="entry name" value="PhzC_PhzF"/>
    <property type="match status" value="1"/>
</dbReference>
<dbReference type="EMBL" id="SDHY01000004">
    <property type="protein sequence ID" value="RXK48784.1"/>
    <property type="molecule type" value="Genomic_DNA"/>
</dbReference>